<dbReference type="InterPro" id="IPR024135">
    <property type="entry name" value="LAMTOR5"/>
</dbReference>
<evidence type="ECO:0000256" key="4">
    <source>
        <dbReference type="ARBA" id="ARBA00022490"/>
    </source>
</evidence>
<dbReference type="GO" id="GO:0043066">
    <property type="term" value="P:negative regulation of apoptotic process"/>
    <property type="evidence" value="ECO:0007669"/>
    <property type="project" value="InterPro"/>
</dbReference>
<organism evidence="7">
    <name type="scientific">Triatoma dimidiata</name>
    <name type="common">Kissing bug</name>
    <name type="synonym">Meccus dimidiatus</name>
    <dbReference type="NCBI Taxonomy" id="72491"/>
    <lineage>
        <taxon>Eukaryota</taxon>
        <taxon>Metazoa</taxon>
        <taxon>Ecdysozoa</taxon>
        <taxon>Arthropoda</taxon>
        <taxon>Hexapoda</taxon>
        <taxon>Insecta</taxon>
        <taxon>Pterygota</taxon>
        <taxon>Neoptera</taxon>
        <taxon>Paraneoptera</taxon>
        <taxon>Hemiptera</taxon>
        <taxon>Heteroptera</taxon>
        <taxon>Panheteroptera</taxon>
        <taxon>Cimicomorpha</taxon>
        <taxon>Reduviidae</taxon>
        <taxon>Triatominae</taxon>
        <taxon>Triatoma</taxon>
    </lineage>
</organism>
<dbReference type="GO" id="GO:0071230">
    <property type="term" value="P:cellular response to amino acid stimulus"/>
    <property type="evidence" value="ECO:0007669"/>
    <property type="project" value="TreeGrafter"/>
</dbReference>
<evidence type="ECO:0000256" key="1">
    <source>
        <dbReference type="ARBA" id="ARBA00004371"/>
    </source>
</evidence>
<dbReference type="Gene3D" id="3.30.450.30">
    <property type="entry name" value="Dynein light chain 2a, cytoplasmic"/>
    <property type="match status" value="1"/>
</dbReference>
<comment type="subcellular location">
    <subcellularLocation>
        <location evidence="2">Cytoplasm</location>
    </subcellularLocation>
    <subcellularLocation>
        <location evidence="1">Lysosome</location>
    </subcellularLocation>
</comment>
<evidence type="ECO:0000256" key="5">
    <source>
        <dbReference type="ARBA" id="ARBA00023228"/>
    </source>
</evidence>
<sequence length="96" mass="10470">MEENLLNQFKQIVETENVTGCVLADSQGLCLLSTQNLRPELAGLVSAVTQHATRIDAENKNPVICLESASRKCLIQSEGDITTAIFMSKTVHNSHT</sequence>
<dbReference type="FunFam" id="3.30.450.30:FF:000005">
    <property type="entry name" value="Ragulator complex protein LAMTOR5 homolog"/>
    <property type="match status" value="1"/>
</dbReference>
<keyword evidence="4" id="KW-0963">Cytoplasm</keyword>
<evidence type="ECO:0000256" key="6">
    <source>
        <dbReference type="ARBA" id="ARBA00032692"/>
    </source>
</evidence>
<proteinExistence type="inferred from homology"/>
<reference evidence="7" key="1">
    <citation type="journal article" date="2018" name="J. Proteomics">
        <title>Exploring the molecular complexity of Triatoma dimidiata sialome.</title>
        <authorList>
            <person name="Santiago P.B."/>
            <person name="de Araujo C.N."/>
            <person name="Charneau S."/>
            <person name="Bastos I.M.D."/>
            <person name="Assumpcao T.C.F."/>
            <person name="Queiroz R.M.L."/>
            <person name="Praca Y.R."/>
            <person name="Cordeiro T.M."/>
            <person name="Garcia C.H.S."/>
            <person name="da Silva I.G."/>
            <person name="Raiol T."/>
            <person name="Motta F.N."/>
            <person name="de Araujo Oliveira J.V."/>
            <person name="de Sousa M.V."/>
            <person name="Ribeiro J.M.C."/>
            <person name="de Santana J.M."/>
        </authorList>
    </citation>
    <scope>NUCLEOTIDE SEQUENCE</scope>
    <source>
        <strain evidence="7">Santander</strain>
        <tissue evidence="7">Salivary glands</tissue>
    </source>
</reference>
<evidence type="ECO:0000256" key="3">
    <source>
        <dbReference type="ARBA" id="ARBA00007795"/>
    </source>
</evidence>
<dbReference type="Pfam" id="PF16672">
    <property type="entry name" value="LAMTOR5"/>
    <property type="match status" value="1"/>
</dbReference>
<dbReference type="GO" id="GO:1904263">
    <property type="term" value="P:positive regulation of TORC1 signaling"/>
    <property type="evidence" value="ECO:0007669"/>
    <property type="project" value="TreeGrafter"/>
</dbReference>
<dbReference type="GO" id="GO:0071986">
    <property type="term" value="C:Ragulator complex"/>
    <property type="evidence" value="ECO:0007669"/>
    <property type="project" value="InterPro"/>
</dbReference>
<comment type="similarity">
    <text evidence="3">Belongs to the LAMTOR5 family.</text>
</comment>
<dbReference type="GO" id="GO:0005085">
    <property type="term" value="F:guanyl-nucleotide exchange factor activity"/>
    <property type="evidence" value="ECO:0007669"/>
    <property type="project" value="TreeGrafter"/>
</dbReference>
<evidence type="ECO:0000256" key="2">
    <source>
        <dbReference type="ARBA" id="ARBA00004496"/>
    </source>
</evidence>
<dbReference type="PANTHER" id="PTHR13342">
    <property type="entry name" value="RAGULATOR COMPLEX PROTEIN LAMTOR5"/>
    <property type="match status" value="1"/>
</dbReference>
<evidence type="ECO:0000313" key="7">
    <source>
        <dbReference type="EMBL" id="JAP03813.1"/>
    </source>
</evidence>
<dbReference type="EMBL" id="GECL01002311">
    <property type="protein sequence ID" value="JAP03813.1"/>
    <property type="molecule type" value="Transcribed_RNA"/>
</dbReference>
<dbReference type="GO" id="GO:0005764">
    <property type="term" value="C:lysosome"/>
    <property type="evidence" value="ECO:0007669"/>
    <property type="project" value="UniProtKB-SubCell"/>
</dbReference>
<accession>A0A0V0G978</accession>
<protein>
    <recommendedName>
        <fullName evidence="6">Late endosomal/lysosomal adaptor and MAPK and MTOR activator 5</fullName>
    </recommendedName>
</protein>
<name>A0A0V0G978_TRIDM</name>
<dbReference type="AlphaFoldDB" id="A0A0V0G978"/>
<keyword evidence="5" id="KW-0458">Lysosome</keyword>
<dbReference type="PANTHER" id="PTHR13342:SF2">
    <property type="entry name" value="RAGULATOR COMPLEX PROTEIN LAMTOR5"/>
    <property type="match status" value="1"/>
</dbReference>